<organism evidence="3 4">
    <name type="scientific">Cytospora mali</name>
    <name type="common">Apple Valsa canker fungus</name>
    <name type="synonym">Valsa mali</name>
    <dbReference type="NCBI Taxonomy" id="578113"/>
    <lineage>
        <taxon>Eukaryota</taxon>
        <taxon>Fungi</taxon>
        <taxon>Dikarya</taxon>
        <taxon>Ascomycota</taxon>
        <taxon>Pezizomycotina</taxon>
        <taxon>Sordariomycetes</taxon>
        <taxon>Sordariomycetidae</taxon>
        <taxon>Diaporthales</taxon>
        <taxon>Cytosporaceae</taxon>
        <taxon>Cytospora</taxon>
    </lineage>
</organism>
<dbReference type="GO" id="GO:0019748">
    <property type="term" value="P:secondary metabolic process"/>
    <property type="evidence" value="ECO:0007669"/>
    <property type="project" value="TreeGrafter"/>
</dbReference>
<dbReference type="GO" id="GO:0005634">
    <property type="term" value="C:nucleus"/>
    <property type="evidence" value="ECO:0007669"/>
    <property type="project" value="TreeGrafter"/>
</dbReference>
<dbReference type="InterPro" id="IPR029058">
    <property type="entry name" value="AB_hydrolase_fold"/>
</dbReference>
<dbReference type="InterPro" id="IPR005645">
    <property type="entry name" value="FSH-like_dom"/>
</dbReference>
<dbReference type="Pfam" id="PF03959">
    <property type="entry name" value="FSH1"/>
    <property type="match status" value="1"/>
</dbReference>
<evidence type="ECO:0000256" key="1">
    <source>
        <dbReference type="ARBA" id="ARBA00022801"/>
    </source>
</evidence>
<dbReference type="EMBL" id="CM003099">
    <property type="protein sequence ID" value="KUI66655.1"/>
    <property type="molecule type" value="Genomic_DNA"/>
</dbReference>
<evidence type="ECO:0000313" key="4">
    <source>
        <dbReference type="Proteomes" id="UP000078559"/>
    </source>
</evidence>
<protein>
    <recommendedName>
        <fullName evidence="2">Serine hydrolase domain-containing protein</fullName>
    </recommendedName>
</protein>
<dbReference type="OrthoDB" id="414698at2759"/>
<dbReference type="Gene3D" id="3.40.50.1820">
    <property type="entry name" value="alpha/beta hydrolase"/>
    <property type="match status" value="1"/>
</dbReference>
<dbReference type="PANTHER" id="PTHR48070:SF6">
    <property type="entry name" value="ESTERASE OVCA2"/>
    <property type="match status" value="1"/>
</dbReference>
<reference evidence="3" key="1">
    <citation type="submission" date="2014-12" db="EMBL/GenBank/DDBJ databases">
        <title>Genome Sequence of Valsa Canker Pathogens Uncovers a Specific Adaption of Colonization on Woody Bark.</title>
        <authorList>
            <person name="Yin Z."/>
            <person name="Liu H."/>
            <person name="Gao X."/>
            <person name="Li Z."/>
            <person name="Song N."/>
            <person name="Ke X."/>
            <person name="Dai Q."/>
            <person name="Wu Y."/>
            <person name="Sun Y."/>
            <person name="Xu J.-R."/>
            <person name="Kang Z.K."/>
            <person name="Wang L."/>
            <person name="Huang L."/>
        </authorList>
    </citation>
    <scope>NUCLEOTIDE SEQUENCE [LARGE SCALE GENOMIC DNA]</scope>
    <source>
        <strain evidence="3">03-8</strain>
    </source>
</reference>
<dbReference type="InterPro" id="IPR050593">
    <property type="entry name" value="LovG"/>
</dbReference>
<dbReference type="Proteomes" id="UP000078559">
    <property type="component" value="Chromosome 2"/>
</dbReference>
<keyword evidence="4" id="KW-1185">Reference proteome</keyword>
<dbReference type="SUPFAM" id="SSF53474">
    <property type="entry name" value="alpha/beta-Hydrolases"/>
    <property type="match status" value="1"/>
</dbReference>
<keyword evidence="1" id="KW-0378">Hydrolase</keyword>
<dbReference type="AlphaFoldDB" id="A0A194VS66"/>
<gene>
    <name evidence="3" type="ORF">VM1G_02158</name>
</gene>
<feature type="domain" description="Serine hydrolase" evidence="2">
    <location>
        <begin position="2"/>
        <end position="242"/>
    </location>
</feature>
<accession>A0A194VS66</accession>
<proteinExistence type="predicted"/>
<dbReference type="PANTHER" id="PTHR48070">
    <property type="entry name" value="ESTERASE OVCA2"/>
    <property type="match status" value="1"/>
</dbReference>
<name>A0A194VS66_CYTMA</name>
<dbReference type="GO" id="GO:0005737">
    <property type="term" value="C:cytoplasm"/>
    <property type="evidence" value="ECO:0007669"/>
    <property type="project" value="TreeGrafter"/>
</dbReference>
<dbReference type="GO" id="GO:0016787">
    <property type="term" value="F:hydrolase activity"/>
    <property type="evidence" value="ECO:0007669"/>
    <property type="project" value="UniProtKB-KW"/>
</dbReference>
<evidence type="ECO:0000259" key="2">
    <source>
        <dbReference type="Pfam" id="PF03959"/>
    </source>
</evidence>
<sequence length="262" mass="28909">MVRILCLHGMGVNAEIFALQTESLRATLPATYEFVFTDGPVDCDAAPGVGDIFTGPYRCWYNTPTTAKVKTAHNFVDQFIKEHGSFDGGSAVAASMILHHQLENPRSAEPLFRFAIFLASPMPFARTLDYGIDTRKYFGLAGVLKPIRADCMDKIPLYLLPDKAYLRGAAELDGDQAANPAETFYQMFHPSADTERICIPTAHVYGLQDPWCRHSADMVLLCDQSVVSVLVHDGGHDVPKDLTEEMSDLIENTVGKAGCFDW</sequence>
<evidence type="ECO:0000313" key="3">
    <source>
        <dbReference type="EMBL" id="KUI66655.1"/>
    </source>
</evidence>